<name>A0A7J7KKG5_BUGNE</name>
<feature type="chain" id="PRO_5029585706" description="Protein sleepless" evidence="3">
    <location>
        <begin position="23"/>
        <end position="137"/>
    </location>
</feature>
<evidence type="ECO:0000256" key="3">
    <source>
        <dbReference type="SAM" id="SignalP"/>
    </source>
</evidence>
<dbReference type="Pfam" id="PF17064">
    <property type="entry name" value="QVR"/>
    <property type="match status" value="1"/>
</dbReference>
<evidence type="ECO:0008006" key="6">
    <source>
        <dbReference type="Google" id="ProtNLM"/>
    </source>
</evidence>
<dbReference type="EMBL" id="VXIV02000409">
    <property type="protein sequence ID" value="KAF6038491.1"/>
    <property type="molecule type" value="Genomic_DNA"/>
</dbReference>
<feature type="signal peptide" evidence="3">
    <location>
        <begin position="1"/>
        <end position="22"/>
    </location>
</feature>
<evidence type="ECO:0000256" key="1">
    <source>
        <dbReference type="ARBA" id="ARBA00022729"/>
    </source>
</evidence>
<gene>
    <name evidence="4" type="ORF">EB796_003217</name>
</gene>
<evidence type="ECO:0000313" key="4">
    <source>
        <dbReference type="EMBL" id="KAF6038491.1"/>
    </source>
</evidence>
<protein>
    <recommendedName>
        <fullName evidence="6">Protein sleepless</fullName>
    </recommendedName>
</protein>
<dbReference type="AlphaFoldDB" id="A0A7J7KKG5"/>
<keyword evidence="2" id="KW-0325">Glycoprotein</keyword>
<evidence type="ECO:0000313" key="5">
    <source>
        <dbReference type="Proteomes" id="UP000593567"/>
    </source>
</evidence>
<comment type="caution">
    <text evidence="4">The sequence shown here is derived from an EMBL/GenBank/DDBJ whole genome shotgun (WGS) entry which is preliminary data.</text>
</comment>
<dbReference type="GO" id="GO:0030431">
    <property type="term" value="P:sleep"/>
    <property type="evidence" value="ECO:0007669"/>
    <property type="project" value="InterPro"/>
</dbReference>
<accession>A0A7J7KKG5</accession>
<dbReference type="PANTHER" id="PTHR33562">
    <property type="entry name" value="ATILLA, ISOFORM B-RELATED-RELATED"/>
    <property type="match status" value="1"/>
</dbReference>
<keyword evidence="1 3" id="KW-0732">Signal</keyword>
<keyword evidence="5" id="KW-1185">Reference proteome</keyword>
<organism evidence="4 5">
    <name type="scientific">Bugula neritina</name>
    <name type="common">Brown bryozoan</name>
    <name type="synonym">Sertularia neritina</name>
    <dbReference type="NCBI Taxonomy" id="10212"/>
    <lineage>
        <taxon>Eukaryota</taxon>
        <taxon>Metazoa</taxon>
        <taxon>Spiralia</taxon>
        <taxon>Lophotrochozoa</taxon>
        <taxon>Bryozoa</taxon>
        <taxon>Gymnolaemata</taxon>
        <taxon>Cheilostomatida</taxon>
        <taxon>Flustrina</taxon>
        <taxon>Buguloidea</taxon>
        <taxon>Bugulidae</taxon>
        <taxon>Bugula</taxon>
    </lineage>
</organism>
<dbReference type="Proteomes" id="UP000593567">
    <property type="component" value="Unassembled WGS sequence"/>
</dbReference>
<proteinExistence type="predicted"/>
<reference evidence="4" key="1">
    <citation type="submission" date="2020-06" db="EMBL/GenBank/DDBJ databases">
        <title>Draft genome of Bugula neritina, a colonial animal packing powerful symbionts and potential medicines.</title>
        <authorList>
            <person name="Rayko M."/>
        </authorList>
    </citation>
    <scope>NUCLEOTIDE SEQUENCE [LARGE SCALE GENOMIC DNA]</scope>
    <source>
        <strain evidence="4">Kwan_BN1</strain>
    </source>
</reference>
<dbReference type="InterPro" id="IPR050975">
    <property type="entry name" value="Sleep_regulator"/>
</dbReference>
<sequence>MNGSCLFLNLFILLSFTGSISCTLCYVCGEKSALAEMCVDEYSYDMRALHTKDCSQEFGHTKGCMKSKYVDPEGNQIVSRSCAPKTGMHADNECKSTEVSNTKVYFCHCPNDYCNTSVKATARFSLLLVLMLMLRLY</sequence>
<dbReference type="InterPro" id="IPR031424">
    <property type="entry name" value="QVR-like"/>
</dbReference>
<dbReference type="GO" id="GO:0032222">
    <property type="term" value="P:regulation of synaptic transmission, cholinergic"/>
    <property type="evidence" value="ECO:0007669"/>
    <property type="project" value="InterPro"/>
</dbReference>
<evidence type="ECO:0000256" key="2">
    <source>
        <dbReference type="ARBA" id="ARBA00023180"/>
    </source>
</evidence>